<evidence type="ECO:0000313" key="1">
    <source>
        <dbReference type="EMBL" id="MFB9896778.1"/>
    </source>
</evidence>
<dbReference type="Pfam" id="PF08713">
    <property type="entry name" value="DNA_alkylation"/>
    <property type="match status" value="1"/>
</dbReference>
<protein>
    <submittedName>
        <fullName evidence="1">DNA alkylation repair protein</fullName>
    </submittedName>
</protein>
<dbReference type="Proteomes" id="UP001589688">
    <property type="component" value="Unassembled WGS sequence"/>
</dbReference>
<reference evidence="1 2" key="1">
    <citation type="submission" date="2024-09" db="EMBL/GenBank/DDBJ databases">
        <authorList>
            <person name="Sun Q."/>
            <person name="Mori K."/>
        </authorList>
    </citation>
    <scope>NUCLEOTIDE SEQUENCE [LARGE SCALE GENOMIC DNA]</scope>
    <source>
        <strain evidence="1 2">ATCC 51272</strain>
    </source>
</reference>
<keyword evidence="2" id="KW-1185">Reference proteome</keyword>
<sequence>MKKEDVQERLRQIKRSFHGMMNGPVAQSMRDKGLDYHLNWGVPFVQLRELAQETGQDYDLAIALWKEDIRECKILATLVMPASAMPEEVAEIWMEQTRSQEMAEMQAFNLYQHVPYAPALAYRWMASDRDVCQICAYGILARLFMRGQEPNERGIHEFLDQAVAALHSGSAGVRHAAMNAVTRFAGLGLLYERMAQSALRPDFNII</sequence>
<evidence type="ECO:0000313" key="2">
    <source>
        <dbReference type="Proteomes" id="UP001589688"/>
    </source>
</evidence>
<accession>A0ABV5ZJ95</accession>
<dbReference type="PANTHER" id="PTHR41291:SF1">
    <property type="entry name" value="DNA ALKYLATION REPAIR PROTEIN"/>
    <property type="match status" value="1"/>
</dbReference>
<dbReference type="SUPFAM" id="SSF48371">
    <property type="entry name" value="ARM repeat"/>
    <property type="match status" value="1"/>
</dbReference>
<dbReference type="RefSeq" id="WP_027951943.1">
    <property type="nucleotide sequence ID" value="NZ_JADU01000009.1"/>
</dbReference>
<organism evidence="1 2">
    <name type="scientific">Hallella seregens ATCC 51272</name>
    <dbReference type="NCBI Taxonomy" id="1336250"/>
    <lineage>
        <taxon>Bacteria</taxon>
        <taxon>Pseudomonadati</taxon>
        <taxon>Bacteroidota</taxon>
        <taxon>Bacteroidia</taxon>
        <taxon>Bacteroidales</taxon>
        <taxon>Prevotellaceae</taxon>
        <taxon>Hallella</taxon>
    </lineage>
</organism>
<dbReference type="InterPro" id="IPR014825">
    <property type="entry name" value="DNA_alkylation"/>
</dbReference>
<dbReference type="PANTHER" id="PTHR41291">
    <property type="entry name" value="DNA ALKYLATION REPAIR PROTEIN"/>
    <property type="match status" value="1"/>
</dbReference>
<dbReference type="EMBL" id="JBHLZF010000001">
    <property type="protein sequence ID" value="MFB9896778.1"/>
    <property type="molecule type" value="Genomic_DNA"/>
</dbReference>
<name>A0ABV5ZJ95_9BACT</name>
<gene>
    <name evidence="1" type="ORF">ACFFK8_02830</name>
</gene>
<comment type="caution">
    <text evidence="1">The sequence shown here is derived from an EMBL/GenBank/DDBJ whole genome shotgun (WGS) entry which is preliminary data.</text>
</comment>
<proteinExistence type="predicted"/>
<dbReference type="InterPro" id="IPR016024">
    <property type="entry name" value="ARM-type_fold"/>
</dbReference>